<dbReference type="SUPFAM" id="SSF56645">
    <property type="entry name" value="Acyl-CoA dehydrogenase NM domain-like"/>
    <property type="match status" value="1"/>
</dbReference>
<dbReference type="Gene3D" id="1.10.540.10">
    <property type="entry name" value="Acyl-CoA dehydrogenase/oxidase, N-terminal domain"/>
    <property type="match status" value="1"/>
</dbReference>
<evidence type="ECO:0000259" key="7">
    <source>
        <dbReference type="Pfam" id="PF00441"/>
    </source>
</evidence>
<dbReference type="GO" id="GO:0050660">
    <property type="term" value="F:flavin adenine dinucleotide binding"/>
    <property type="evidence" value="ECO:0007669"/>
    <property type="project" value="InterPro"/>
</dbReference>
<dbReference type="FunFam" id="2.40.110.10:FF:000002">
    <property type="entry name" value="Acyl-CoA dehydrogenase fadE12"/>
    <property type="match status" value="1"/>
</dbReference>
<dbReference type="EMBL" id="CADCTG010000273">
    <property type="protein sequence ID" value="CAA9278802.1"/>
    <property type="molecule type" value="Genomic_DNA"/>
</dbReference>
<dbReference type="SUPFAM" id="SSF47203">
    <property type="entry name" value="Acyl-CoA dehydrogenase C-terminal domain-like"/>
    <property type="match status" value="1"/>
</dbReference>
<dbReference type="GO" id="GO:0005737">
    <property type="term" value="C:cytoplasm"/>
    <property type="evidence" value="ECO:0007669"/>
    <property type="project" value="TreeGrafter"/>
</dbReference>
<dbReference type="Pfam" id="PF02771">
    <property type="entry name" value="Acyl-CoA_dh_N"/>
    <property type="match status" value="1"/>
</dbReference>
<keyword evidence="3 6" id="KW-0285">Flavoprotein</keyword>
<dbReference type="InterPro" id="IPR046373">
    <property type="entry name" value="Acyl-CoA_Oxase/DH_mid-dom_sf"/>
</dbReference>
<evidence type="ECO:0000256" key="2">
    <source>
        <dbReference type="ARBA" id="ARBA00009347"/>
    </source>
</evidence>
<gene>
    <name evidence="10" type="ORF">AVDCRST_MAG08-3577</name>
</gene>
<evidence type="ECO:0000256" key="4">
    <source>
        <dbReference type="ARBA" id="ARBA00022827"/>
    </source>
</evidence>
<comment type="similarity">
    <text evidence="2 6">Belongs to the acyl-CoA dehydrogenase family.</text>
</comment>
<dbReference type="InterPro" id="IPR006091">
    <property type="entry name" value="Acyl-CoA_Oxase/DH_mid-dom"/>
</dbReference>
<dbReference type="PANTHER" id="PTHR48083:SF2">
    <property type="entry name" value="MEDIUM-CHAIN SPECIFIC ACYL-COA DEHYDROGENASE, MITOCHONDRIAL"/>
    <property type="match status" value="1"/>
</dbReference>
<evidence type="ECO:0000313" key="10">
    <source>
        <dbReference type="EMBL" id="CAA9278802.1"/>
    </source>
</evidence>
<dbReference type="InterPro" id="IPR037069">
    <property type="entry name" value="AcylCoA_DH/ox_N_sf"/>
</dbReference>
<dbReference type="Gene3D" id="1.20.140.10">
    <property type="entry name" value="Butyryl-CoA Dehydrogenase, subunit A, domain 3"/>
    <property type="match status" value="1"/>
</dbReference>
<feature type="domain" description="Acyl-CoA dehydrogenase/oxidase N-terminal" evidence="9">
    <location>
        <begin position="7"/>
        <end position="126"/>
    </location>
</feature>
<feature type="domain" description="Acyl-CoA oxidase/dehydrogenase middle" evidence="8">
    <location>
        <begin position="130"/>
        <end position="224"/>
    </location>
</feature>
<evidence type="ECO:0000256" key="3">
    <source>
        <dbReference type="ARBA" id="ARBA00022630"/>
    </source>
</evidence>
<keyword evidence="5 6" id="KW-0560">Oxidoreductase</keyword>
<dbReference type="Pfam" id="PF00441">
    <property type="entry name" value="Acyl-CoA_dh_1"/>
    <property type="match status" value="1"/>
</dbReference>
<protein>
    <submittedName>
        <fullName evidence="10">Acyl-CoA dehydrogenase</fullName>
    </submittedName>
</protein>
<comment type="cofactor">
    <cofactor evidence="1 6">
        <name>FAD</name>
        <dbReference type="ChEBI" id="CHEBI:57692"/>
    </cofactor>
</comment>
<accession>A0A6J4JFR8</accession>
<reference evidence="10" key="1">
    <citation type="submission" date="2020-02" db="EMBL/GenBank/DDBJ databases">
        <authorList>
            <person name="Meier V. D."/>
        </authorList>
    </citation>
    <scope>NUCLEOTIDE SEQUENCE</scope>
    <source>
        <strain evidence="10">AVDCRST_MAG08</strain>
    </source>
</reference>
<evidence type="ECO:0000259" key="8">
    <source>
        <dbReference type="Pfam" id="PF02770"/>
    </source>
</evidence>
<name>A0A6J4JFR8_9PROT</name>
<dbReference type="InterPro" id="IPR036250">
    <property type="entry name" value="AcylCo_DH-like_C"/>
</dbReference>
<dbReference type="Pfam" id="PF02770">
    <property type="entry name" value="Acyl-CoA_dh_M"/>
    <property type="match status" value="1"/>
</dbReference>
<keyword evidence="4 6" id="KW-0274">FAD</keyword>
<dbReference type="InterPro" id="IPR050741">
    <property type="entry name" value="Acyl-CoA_dehydrogenase"/>
</dbReference>
<evidence type="ECO:0000259" key="9">
    <source>
        <dbReference type="Pfam" id="PF02771"/>
    </source>
</evidence>
<proteinExistence type="inferred from homology"/>
<dbReference type="FunFam" id="1.20.140.10:FF:000001">
    <property type="entry name" value="Acyl-CoA dehydrogenase"/>
    <property type="match status" value="1"/>
</dbReference>
<dbReference type="GO" id="GO:0003995">
    <property type="term" value="F:acyl-CoA dehydrogenase activity"/>
    <property type="evidence" value="ECO:0007669"/>
    <property type="project" value="TreeGrafter"/>
</dbReference>
<feature type="domain" description="Acyl-CoA dehydrogenase/oxidase C-terminal" evidence="7">
    <location>
        <begin position="236"/>
        <end position="385"/>
    </location>
</feature>
<dbReference type="InterPro" id="IPR009100">
    <property type="entry name" value="AcylCoA_DH/oxidase_NM_dom_sf"/>
</dbReference>
<evidence type="ECO:0000256" key="5">
    <source>
        <dbReference type="ARBA" id="ARBA00023002"/>
    </source>
</evidence>
<dbReference type="InterPro" id="IPR013786">
    <property type="entry name" value="AcylCoA_DH/ox_N"/>
</dbReference>
<dbReference type="CDD" id="cd00567">
    <property type="entry name" value="ACAD"/>
    <property type="match status" value="1"/>
</dbReference>
<organism evidence="10">
    <name type="scientific">uncultured Acetobacteraceae bacterium</name>
    <dbReference type="NCBI Taxonomy" id="169975"/>
    <lineage>
        <taxon>Bacteria</taxon>
        <taxon>Pseudomonadati</taxon>
        <taxon>Pseudomonadota</taxon>
        <taxon>Alphaproteobacteria</taxon>
        <taxon>Acetobacterales</taxon>
        <taxon>Acetobacteraceae</taxon>
        <taxon>environmental samples</taxon>
    </lineage>
</organism>
<dbReference type="PANTHER" id="PTHR48083">
    <property type="entry name" value="MEDIUM-CHAIN SPECIFIC ACYL-COA DEHYDROGENASE, MITOCHONDRIAL-RELATED"/>
    <property type="match status" value="1"/>
</dbReference>
<sequence length="389" mass="42907">MAWDELNEEHRMLRDLVTKFVERELMPLEPAVLAREARGEKISLTPDEEGPLRAKARELGLWGLDVPEELGGANLPVLPLMAVEEELGRTLTPFIFPPDSPNLHMMLAVADEGQRERYLKPYAEGDARSAMAISEPGAGGDPAGMITRAVPDGDGGWRINGRKIWVSNVPSADFLIVMARTGEGKRAEGVTAFIVERGTPGFLIEREIAMVGGRRTYELVFEDCRVPDSQVLGEVGKGYAPMQLRLNVRRLQMGARCVGIARRALEMLCSYAKQRVTFGVPLADRQAVQWWIADAATRIHACRLMVASAAATLDAGRDVRHEAGMLKVFATEMAQDVVDNAMQCHGAMGVTKELPLQLMAQQVRVMRVYEGPSEVHRMAIARRVLKEVG</sequence>
<dbReference type="AlphaFoldDB" id="A0A6J4JFR8"/>
<evidence type="ECO:0000256" key="6">
    <source>
        <dbReference type="RuleBase" id="RU362125"/>
    </source>
</evidence>
<dbReference type="GO" id="GO:0033539">
    <property type="term" value="P:fatty acid beta-oxidation using acyl-CoA dehydrogenase"/>
    <property type="evidence" value="ECO:0007669"/>
    <property type="project" value="TreeGrafter"/>
</dbReference>
<evidence type="ECO:0000256" key="1">
    <source>
        <dbReference type="ARBA" id="ARBA00001974"/>
    </source>
</evidence>
<dbReference type="InterPro" id="IPR009075">
    <property type="entry name" value="AcylCo_DH/oxidase_C"/>
</dbReference>
<dbReference type="Gene3D" id="2.40.110.10">
    <property type="entry name" value="Butyryl-CoA Dehydrogenase, subunit A, domain 2"/>
    <property type="match status" value="1"/>
</dbReference>